<dbReference type="PANTHER" id="PTHR46401">
    <property type="entry name" value="GLYCOSYLTRANSFERASE WBBK-RELATED"/>
    <property type="match status" value="1"/>
</dbReference>
<keyword evidence="1" id="KW-0808">Transferase</keyword>
<evidence type="ECO:0000313" key="3">
    <source>
        <dbReference type="EMBL" id="MDR9899086.1"/>
    </source>
</evidence>
<dbReference type="SUPFAM" id="SSF53756">
    <property type="entry name" value="UDP-Glycosyltransferase/glycogen phosphorylase"/>
    <property type="match status" value="1"/>
</dbReference>
<organism evidence="3 4">
    <name type="scientific">Aetokthonos hydrillicola Thurmond2011</name>
    <dbReference type="NCBI Taxonomy" id="2712845"/>
    <lineage>
        <taxon>Bacteria</taxon>
        <taxon>Bacillati</taxon>
        <taxon>Cyanobacteriota</taxon>
        <taxon>Cyanophyceae</taxon>
        <taxon>Nostocales</taxon>
        <taxon>Hapalosiphonaceae</taxon>
        <taxon>Aetokthonos</taxon>
    </lineage>
</organism>
<dbReference type="AlphaFoldDB" id="A0AAP5ICS7"/>
<evidence type="ECO:0000256" key="1">
    <source>
        <dbReference type="ARBA" id="ARBA00022679"/>
    </source>
</evidence>
<dbReference type="GO" id="GO:0009103">
    <property type="term" value="P:lipopolysaccharide biosynthetic process"/>
    <property type="evidence" value="ECO:0007669"/>
    <property type="project" value="TreeGrafter"/>
</dbReference>
<dbReference type="RefSeq" id="WP_208341145.1">
    <property type="nucleotide sequence ID" value="NZ_CAWQFN010000796.1"/>
</dbReference>
<dbReference type="GO" id="GO:0016757">
    <property type="term" value="F:glycosyltransferase activity"/>
    <property type="evidence" value="ECO:0007669"/>
    <property type="project" value="TreeGrafter"/>
</dbReference>
<dbReference type="Pfam" id="PF00534">
    <property type="entry name" value="Glycos_transf_1"/>
    <property type="match status" value="1"/>
</dbReference>
<dbReference type="EMBL" id="JAALHA020000022">
    <property type="protein sequence ID" value="MDR9899086.1"/>
    <property type="molecule type" value="Genomic_DNA"/>
</dbReference>
<reference evidence="4" key="1">
    <citation type="journal article" date="2021" name="Science">
        <title>Hunting the eagle killer: A cyanobacterial neurotoxin causes vacuolar myelinopathy.</title>
        <authorList>
            <person name="Breinlinger S."/>
            <person name="Phillips T.J."/>
            <person name="Haram B.N."/>
            <person name="Mares J."/>
            <person name="Martinez Yerena J.A."/>
            <person name="Hrouzek P."/>
            <person name="Sobotka R."/>
            <person name="Henderson W.M."/>
            <person name="Schmieder P."/>
            <person name="Williams S.M."/>
            <person name="Lauderdale J.D."/>
            <person name="Wilde H.D."/>
            <person name="Gerrin W."/>
            <person name="Kust A."/>
            <person name="Washington J.W."/>
            <person name="Wagner C."/>
            <person name="Geier B."/>
            <person name="Liebeke M."/>
            <person name="Enke H."/>
            <person name="Niedermeyer T.H.J."/>
            <person name="Wilde S.B."/>
        </authorList>
    </citation>
    <scope>NUCLEOTIDE SEQUENCE [LARGE SCALE GENOMIC DNA]</scope>
    <source>
        <strain evidence="4">Thurmond2011</strain>
    </source>
</reference>
<proteinExistence type="predicted"/>
<accession>A0AAP5ICS7</accession>
<keyword evidence="4" id="KW-1185">Reference proteome</keyword>
<evidence type="ECO:0000259" key="2">
    <source>
        <dbReference type="Pfam" id="PF00534"/>
    </source>
</evidence>
<gene>
    <name evidence="3" type="ORF">G7B40_031670</name>
</gene>
<name>A0AAP5ICS7_9CYAN</name>
<dbReference type="Proteomes" id="UP000667802">
    <property type="component" value="Unassembled WGS sequence"/>
</dbReference>
<comment type="caution">
    <text evidence="3">The sequence shown here is derived from an EMBL/GenBank/DDBJ whole genome shotgun (WGS) entry which is preliminary data.</text>
</comment>
<protein>
    <submittedName>
        <fullName evidence="3">Glycosyltransferase</fullName>
    </submittedName>
</protein>
<evidence type="ECO:0000313" key="4">
    <source>
        <dbReference type="Proteomes" id="UP000667802"/>
    </source>
</evidence>
<sequence length="400" mass="46232">MKDKYIYYTDRITLQPDTAHEIHDVLCANAAANLGYSSVLVYPDKGNNALNPVRWFFPFQPRQPDAEFKEFYNAQKKLKVAPLPMPWPIDRIQGKLTNSSTIATKYYLPLHLRRHTKVVHTRDWNFVKASIKHQIPVIYERHYFQELLFEPEIVNSPFFQIAITQSEPVRQSLIKCGMPSEKVVWIYNGFEQSFLVRQPEAAQQWRKELLTEKYKHLIVYSGALYPFKGIDLLIDVAKQLPEILFAVTGGKDSQVQAYQQLAKDNQVENIKFLGWILPRERLVSLLQAADILAHPHLSGTAADITNPVKFFQYMAAGAPIAVTEIPPLMVFKDSPLIAGWCEPDNPYKFAECIEYVLKTYPRKTEGYTESINFARQFSWEERTKKIISYLDVSFRPPIVN</sequence>
<dbReference type="Gene3D" id="3.40.50.2000">
    <property type="entry name" value="Glycogen Phosphorylase B"/>
    <property type="match status" value="2"/>
</dbReference>
<feature type="domain" description="Glycosyl transferase family 1" evidence="2">
    <location>
        <begin position="203"/>
        <end position="360"/>
    </location>
</feature>
<dbReference type="PANTHER" id="PTHR46401:SF2">
    <property type="entry name" value="GLYCOSYLTRANSFERASE WBBK-RELATED"/>
    <property type="match status" value="1"/>
</dbReference>
<dbReference type="InterPro" id="IPR001296">
    <property type="entry name" value="Glyco_trans_1"/>
</dbReference>